<dbReference type="RefSeq" id="WP_208842610.1">
    <property type="nucleotide sequence ID" value="NZ_CP072133.1"/>
</dbReference>
<dbReference type="InterPro" id="IPR008861">
    <property type="entry name" value="GpX-like"/>
</dbReference>
<dbReference type="EMBL" id="CP072133">
    <property type="protein sequence ID" value="QTH70968.1"/>
    <property type="molecule type" value="Genomic_DNA"/>
</dbReference>
<evidence type="ECO:0000313" key="1">
    <source>
        <dbReference type="EMBL" id="QTH70968.1"/>
    </source>
</evidence>
<sequence length="70" mass="7937">MNGVHYVTRDGDVLDLICWRHYGRTAGIVEKVLEANYGLAALGPIYPEQVTIFLPELPKPKTKQVINIWD</sequence>
<dbReference type="Pfam" id="PF05489">
    <property type="entry name" value="Phage_tail_X"/>
    <property type="match status" value="1"/>
</dbReference>
<proteinExistence type="predicted"/>
<organism evidence="1 2">
    <name type="scientific">Pseudoalteromonas xiamenensis</name>
    <dbReference type="NCBI Taxonomy" id="882626"/>
    <lineage>
        <taxon>Bacteria</taxon>
        <taxon>Pseudomonadati</taxon>
        <taxon>Pseudomonadota</taxon>
        <taxon>Gammaproteobacteria</taxon>
        <taxon>Alteromonadales</taxon>
        <taxon>Pseudoalteromonadaceae</taxon>
        <taxon>Pseudoalteromonas</taxon>
    </lineage>
</organism>
<evidence type="ECO:0000313" key="2">
    <source>
        <dbReference type="Proteomes" id="UP000664904"/>
    </source>
</evidence>
<dbReference type="KEGG" id="pxi:J5O05_13960"/>
<dbReference type="AlphaFoldDB" id="A0A975DFR9"/>
<accession>A0A975DFR9</accession>
<dbReference type="Proteomes" id="UP000664904">
    <property type="component" value="Chromosome"/>
</dbReference>
<keyword evidence="2" id="KW-1185">Reference proteome</keyword>
<gene>
    <name evidence="1" type="ORF">J5O05_13960</name>
</gene>
<protein>
    <submittedName>
        <fullName evidence="1">Tail protein X</fullName>
    </submittedName>
</protein>
<name>A0A975DFR9_9GAMM</name>
<reference evidence="1" key="1">
    <citation type="submission" date="2021-03" db="EMBL/GenBank/DDBJ databases">
        <title>Complete Genome of Pseudoalteromonas xiamenensis STKMTI.2, a new potential marine bacterium producing anti-Vibrio compounds.</title>
        <authorList>
            <person name="Handayani D.P."/>
            <person name="Isnansetyo A."/>
            <person name="Istiqomah I."/>
            <person name="Jumina J."/>
        </authorList>
    </citation>
    <scope>NUCLEOTIDE SEQUENCE</scope>
    <source>
        <strain evidence="1">STKMTI.2</strain>
    </source>
</reference>